<dbReference type="PANTHER" id="PTHR43072:SF8">
    <property type="entry name" value="ACYLTRANSFERASE FABY-RELATED"/>
    <property type="match status" value="1"/>
</dbReference>
<dbReference type="InterPro" id="IPR000182">
    <property type="entry name" value="GNAT_dom"/>
</dbReference>
<dbReference type="Gene3D" id="3.40.630.30">
    <property type="match status" value="1"/>
</dbReference>
<organism evidence="2 3">
    <name type="scientific">Virgisporangium ochraceum</name>
    <dbReference type="NCBI Taxonomy" id="65505"/>
    <lineage>
        <taxon>Bacteria</taxon>
        <taxon>Bacillati</taxon>
        <taxon>Actinomycetota</taxon>
        <taxon>Actinomycetes</taxon>
        <taxon>Micromonosporales</taxon>
        <taxon>Micromonosporaceae</taxon>
        <taxon>Virgisporangium</taxon>
    </lineage>
</organism>
<dbReference type="PANTHER" id="PTHR43072">
    <property type="entry name" value="N-ACETYLTRANSFERASE"/>
    <property type="match status" value="1"/>
</dbReference>
<dbReference type="EMBL" id="BOPH01000083">
    <property type="protein sequence ID" value="GIJ70856.1"/>
    <property type="molecule type" value="Genomic_DNA"/>
</dbReference>
<comment type="caution">
    <text evidence="2">The sequence shown here is derived from an EMBL/GenBank/DDBJ whole genome shotgun (WGS) entry which is preliminary data.</text>
</comment>
<dbReference type="GO" id="GO:0016747">
    <property type="term" value="F:acyltransferase activity, transferring groups other than amino-acyl groups"/>
    <property type="evidence" value="ECO:0007669"/>
    <property type="project" value="InterPro"/>
</dbReference>
<evidence type="ECO:0000313" key="2">
    <source>
        <dbReference type="EMBL" id="GIJ70856.1"/>
    </source>
</evidence>
<evidence type="ECO:0000313" key="3">
    <source>
        <dbReference type="Proteomes" id="UP000635606"/>
    </source>
</evidence>
<proteinExistence type="predicted"/>
<dbReference type="Proteomes" id="UP000635606">
    <property type="component" value="Unassembled WGS sequence"/>
</dbReference>
<dbReference type="InterPro" id="IPR016181">
    <property type="entry name" value="Acyl_CoA_acyltransferase"/>
</dbReference>
<sequence>MPVISPAAPADLGAVARIYAHYVTDTVVTFEETPPTVADWRARHDDLAARGLPFLVATVDGEVAGYAYAGPWRPKPAYRHTVEDSVYLAPGFTGRGLGRALLAAVLDGCAAAGMRQVVAVIADTGSDASAALHRRLGFANAGRLTAVGHKHGRWVDTVLMQRALPVVAGG</sequence>
<name>A0A8J4EDM5_9ACTN</name>
<gene>
    <name evidence="2" type="ORF">Voc01_057730</name>
</gene>
<evidence type="ECO:0000259" key="1">
    <source>
        <dbReference type="PROSITE" id="PS51186"/>
    </source>
</evidence>
<keyword evidence="3" id="KW-1185">Reference proteome</keyword>
<accession>A0A8J4EDM5</accession>
<dbReference type="Pfam" id="PF00583">
    <property type="entry name" value="Acetyltransf_1"/>
    <property type="match status" value="1"/>
</dbReference>
<dbReference type="RefSeq" id="WP_203930753.1">
    <property type="nucleotide sequence ID" value="NZ_BOPH01000083.1"/>
</dbReference>
<dbReference type="SUPFAM" id="SSF55729">
    <property type="entry name" value="Acyl-CoA N-acyltransferases (Nat)"/>
    <property type="match status" value="1"/>
</dbReference>
<dbReference type="AlphaFoldDB" id="A0A8J4EDM5"/>
<reference evidence="2" key="1">
    <citation type="submission" date="2021-01" db="EMBL/GenBank/DDBJ databases">
        <title>Whole genome shotgun sequence of Virgisporangium ochraceum NBRC 16418.</title>
        <authorList>
            <person name="Komaki H."/>
            <person name="Tamura T."/>
        </authorList>
    </citation>
    <scope>NUCLEOTIDE SEQUENCE</scope>
    <source>
        <strain evidence="2">NBRC 16418</strain>
    </source>
</reference>
<protein>
    <submittedName>
        <fullName evidence="2">Phosphinothricin N-acetyltransferase</fullName>
    </submittedName>
</protein>
<feature type="domain" description="N-acetyltransferase" evidence="1">
    <location>
        <begin position="2"/>
        <end position="165"/>
    </location>
</feature>
<dbReference type="CDD" id="cd04301">
    <property type="entry name" value="NAT_SF"/>
    <property type="match status" value="1"/>
</dbReference>
<dbReference type="PROSITE" id="PS51186">
    <property type="entry name" value="GNAT"/>
    <property type="match status" value="1"/>
</dbReference>